<dbReference type="InterPro" id="IPR002685">
    <property type="entry name" value="Glyco_trans_15"/>
</dbReference>
<dbReference type="Proteomes" id="UP000001997">
    <property type="component" value="Unassembled WGS sequence"/>
</dbReference>
<evidence type="ECO:0000256" key="6">
    <source>
        <dbReference type="SAM" id="SignalP"/>
    </source>
</evidence>
<keyword evidence="4" id="KW-0808">Transferase</keyword>
<evidence type="ECO:0000256" key="3">
    <source>
        <dbReference type="ARBA" id="ARBA00022676"/>
    </source>
</evidence>
<dbReference type="PANTHER" id="PTHR31121:SF6">
    <property type="entry name" value="ALPHA-1,2 MANNOSYLTRANSFERASE KTR1"/>
    <property type="match status" value="1"/>
</dbReference>
<evidence type="ECO:0000256" key="2">
    <source>
        <dbReference type="ARBA" id="ARBA00007677"/>
    </source>
</evidence>
<dbReference type="KEGG" id="pgu:PGUG_02127"/>
<evidence type="ECO:0008006" key="9">
    <source>
        <dbReference type="Google" id="ProtNLM"/>
    </source>
</evidence>
<dbReference type="Pfam" id="PF01793">
    <property type="entry name" value="Glyco_transf_15"/>
    <property type="match status" value="1"/>
</dbReference>
<proteinExistence type="inferred from homology"/>
<dbReference type="GeneID" id="5128437"/>
<feature type="signal peptide" evidence="6">
    <location>
        <begin position="1"/>
        <end position="20"/>
    </location>
</feature>
<gene>
    <name evidence="7" type="ORF">PGUG_02127</name>
</gene>
<dbReference type="InterPro" id="IPR029044">
    <property type="entry name" value="Nucleotide-diphossugar_trans"/>
</dbReference>
<dbReference type="GO" id="GO:0006487">
    <property type="term" value="P:protein N-linked glycosylation"/>
    <property type="evidence" value="ECO:0007669"/>
    <property type="project" value="TreeGrafter"/>
</dbReference>
<evidence type="ECO:0000256" key="5">
    <source>
        <dbReference type="ARBA" id="ARBA00022968"/>
    </source>
</evidence>
<evidence type="ECO:0000256" key="1">
    <source>
        <dbReference type="ARBA" id="ARBA00004606"/>
    </source>
</evidence>
<dbReference type="GO" id="GO:0000032">
    <property type="term" value="P:cell wall mannoprotein biosynthetic process"/>
    <property type="evidence" value="ECO:0007669"/>
    <property type="project" value="TreeGrafter"/>
</dbReference>
<feature type="chain" id="PRO_5002680898" description="Mannosyltransferase" evidence="6">
    <location>
        <begin position="21"/>
        <end position="362"/>
    </location>
</feature>
<sequence>MRLLWHLTTIFVWLPWTVSAAGAMVMLVTARSEVPYVLSTIHSYQERFNEKYNNDWVIISYRSVIRNHRETIREIVRGSTVMFVDLKYLGDFLKYPEGTDTTKVRKLRNSTPLKSPWRRLYNSVYSRHFTRFSAGHFFNLDNIWSSYEYYWRVPVGSKLGCDVNYDVFQYMEDNNIKYGFSLIQKDNMAMHPSFLHEVQKYVENPDNEMQPSPSKNNFNFLIESGEVTENNEWIYKSCNFDAESEIVSVDFFQSPQYKHFFNHIDSLKGMYYETWREAAIKTAAVSLFLPSEQVRFMDLPIISPMYGVFNCPSSPDTYIANRCTCDANIHQKAYKFGPSQMKAVQMSQSECLSHWTSLHSNN</sequence>
<dbReference type="GO" id="GO:0016020">
    <property type="term" value="C:membrane"/>
    <property type="evidence" value="ECO:0007669"/>
    <property type="project" value="UniProtKB-SubCell"/>
</dbReference>
<reference evidence="7 8" key="1">
    <citation type="journal article" date="2009" name="Nature">
        <title>Evolution of pathogenicity and sexual reproduction in eight Candida genomes.</title>
        <authorList>
            <person name="Butler G."/>
            <person name="Rasmussen M.D."/>
            <person name="Lin M.F."/>
            <person name="Santos M.A."/>
            <person name="Sakthikumar S."/>
            <person name="Munro C.A."/>
            <person name="Rheinbay E."/>
            <person name="Grabherr M."/>
            <person name="Forche A."/>
            <person name="Reedy J.L."/>
            <person name="Agrafioti I."/>
            <person name="Arnaud M.B."/>
            <person name="Bates S."/>
            <person name="Brown A.J."/>
            <person name="Brunke S."/>
            <person name="Costanzo M.C."/>
            <person name="Fitzpatrick D.A."/>
            <person name="de Groot P.W."/>
            <person name="Harris D."/>
            <person name="Hoyer L.L."/>
            <person name="Hube B."/>
            <person name="Klis F.M."/>
            <person name="Kodira C."/>
            <person name="Lennard N."/>
            <person name="Logue M.E."/>
            <person name="Martin R."/>
            <person name="Neiman A.M."/>
            <person name="Nikolaou E."/>
            <person name="Quail M.A."/>
            <person name="Quinn J."/>
            <person name="Santos M.C."/>
            <person name="Schmitzberger F.F."/>
            <person name="Sherlock G."/>
            <person name="Shah P."/>
            <person name="Silverstein K.A."/>
            <person name="Skrzypek M.S."/>
            <person name="Soll D."/>
            <person name="Staggs R."/>
            <person name="Stansfield I."/>
            <person name="Stumpf M.P."/>
            <person name="Sudbery P.E."/>
            <person name="Srikantha T."/>
            <person name="Zeng Q."/>
            <person name="Berman J."/>
            <person name="Berriman M."/>
            <person name="Heitman J."/>
            <person name="Gow N.A."/>
            <person name="Lorenz M.C."/>
            <person name="Birren B.W."/>
            <person name="Kellis M."/>
            <person name="Cuomo C.A."/>
        </authorList>
    </citation>
    <scope>NUCLEOTIDE SEQUENCE [LARGE SCALE GENOMIC DNA]</scope>
    <source>
        <strain evidence="8">ATCC 6260 / CBS 566 / DSM 6381 / JCM 1539 / NBRC 10279 / NRRL Y-324</strain>
    </source>
</reference>
<protein>
    <recommendedName>
        <fullName evidence="9">Mannosyltransferase</fullName>
    </recommendedName>
</protein>
<keyword evidence="5" id="KW-0735">Signal-anchor</keyword>
<keyword evidence="3" id="KW-0328">Glycosyltransferase</keyword>
<dbReference type="GO" id="GO:0000026">
    <property type="term" value="F:alpha-1,2-mannosyltransferase activity"/>
    <property type="evidence" value="ECO:0007669"/>
    <property type="project" value="TreeGrafter"/>
</dbReference>
<evidence type="ECO:0000313" key="8">
    <source>
        <dbReference type="Proteomes" id="UP000001997"/>
    </source>
</evidence>
<dbReference type="EMBL" id="CH408156">
    <property type="protein sequence ID" value="EDK38029.2"/>
    <property type="molecule type" value="Genomic_DNA"/>
</dbReference>
<dbReference type="OrthoDB" id="4025677at2759"/>
<keyword evidence="8" id="KW-1185">Reference proteome</keyword>
<dbReference type="GO" id="GO:0005794">
    <property type="term" value="C:Golgi apparatus"/>
    <property type="evidence" value="ECO:0007669"/>
    <property type="project" value="TreeGrafter"/>
</dbReference>
<dbReference type="AlphaFoldDB" id="A5DFS6"/>
<dbReference type="InParanoid" id="A5DFS6"/>
<dbReference type="eggNOG" id="KOG4472">
    <property type="taxonomic scope" value="Eukaryota"/>
</dbReference>
<dbReference type="Gene3D" id="3.90.550.10">
    <property type="entry name" value="Spore Coat Polysaccharide Biosynthesis Protein SpsA, Chain A"/>
    <property type="match status" value="1"/>
</dbReference>
<dbReference type="HOGENOM" id="CLU_024327_0_2_1"/>
<accession>A5DFS6</accession>
<comment type="similarity">
    <text evidence="2">Belongs to the glycosyltransferase 15 family.</text>
</comment>
<keyword evidence="6" id="KW-0732">Signal</keyword>
<dbReference type="SUPFAM" id="SSF53448">
    <property type="entry name" value="Nucleotide-diphospho-sugar transferases"/>
    <property type="match status" value="1"/>
</dbReference>
<dbReference type="VEuPathDB" id="FungiDB:PGUG_02127"/>
<dbReference type="OMA" id="TENNEWI"/>
<dbReference type="RefSeq" id="XP_001486456.2">
    <property type="nucleotide sequence ID" value="XM_001486406.1"/>
</dbReference>
<dbReference type="PANTHER" id="PTHR31121">
    <property type="entry name" value="ALPHA-1,2 MANNOSYLTRANSFERASE KTR1"/>
    <property type="match status" value="1"/>
</dbReference>
<keyword evidence="5" id="KW-0812">Transmembrane</keyword>
<evidence type="ECO:0000256" key="4">
    <source>
        <dbReference type="ARBA" id="ARBA00022679"/>
    </source>
</evidence>
<evidence type="ECO:0000313" key="7">
    <source>
        <dbReference type="EMBL" id="EDK38029.2"/>
    </source>
</evidence>
<comment type="subcellular location">
    <subcellularLocation>
        <location evidence="1">Membrane</location>
        <topology evidence="1">Single-pass type II membrane protein</topology>
    </subcellularLocation>
</comment>
<name>A5DFS6_PICGU</name>
<organism evidence="7 8">
    <name type="scientific">Meyerozyma guilliermondii (strain ATCC 6260 / CBS 566 / DSM 6381 / JCM 1539 / NBRC 10279 / NRRL Y-324)</name>
    <name type="common">Yeast</name>
    <name type="synonym">Candida guilliermondii</name>
    <dbReference type="NCBI Taxonomy" id="294746"/>
    <lineage>
        <taxon>Eukaryota</taxon>
        <taxon>Fungi</taxon>
        <taxon>Dikarya</taxon>
        <taxon>Ascomycota</taxon>
        <taxon>Saccharomycotina</taxon>
        <taxon>Pichiomycetes</taxon>
        <taxon>Debaryomycetaceae</taxon>
        <taxon>Meyerozyma</taxon>
    </lineage>
</organism>